<feature type="domain" description="Lipid/polyisoprenoid-binding YceI-like" evidence="2">
    <location>
        <begin position="29"/>
        <end position="189"/>
    </location>
</feature>
<reference evidence="3 4" key="1">
    <citation type="submission" date="2020-04" db="EMBL/GenBank/DDBJ databases">
        <title>Description of novel Gluconacetobacter.</title>
        <authorList>
            <person name="Sombolestani A."/>
        </authorList>
    </citation>
    <scope>NUCLEOTIDE SEQUENCE [LARGE SCALE GENOMIC DNA]</scope>
    <source>
        <strain evidence="3 4">LMG 27801</strain>
    </source>
</reference>
<sequence length="192" mass="19890">MSFPNRTAFAAFAAVAAALFLARPSLAAEWTIDAAHSTVGFSGMQTGSPFSGHFGKFGGTISFDPAHPEAGHALITIDIASAVTGDRQRDGAMPGRDWFDVAAFPTATFEATRFVATGGNGYQAIGSLTIHGVSRPETLPFTLEISGDTAHARGHLDLVRSAFNVGQGPWASGQWVALAVGVDVDLSARKGG</sequence>
<dbReference type="PANTHER" id="PTHR34406:SF1">
    <property type="entry name" value="PROTEIN YCEI"/>
    <property type="match status" value="1"/>
</dbReference>
<dbReference type="SMART" id="SM00867">
    <property type="entry name" value="YceI"/>
    <property type="match status" value="1"/>
</dbReference>
<keyword evidence="1" id="KW-0732">Signal</keyword>
<dbReference type="RefSeq" id="WP_182984511.1">
    <property type="nucleotide sequence ID" value="NZ_JABEQD010000001.1"/>
</dbReference>
<dbReference type="AlphaFoldDB" id="A0A7W4IPM7"/>
<dbReference type="SUPFAM" id="SSF101874">
    <property type="entry name" value="YceI-like"/>
    <property type="match status" value="1"/>
</dbReference>
<keyword evidence="4" id="KW-1185">Reference proteome</keyword>
<dbReference type="EMBL" id="JABEQD010000001">
    <property type="protein sequence ID" value="MBB2166775.1"/>
    <property type="molecule type" value="Genomic_DNA"/>
</dbReference>
<dbReference type="Pfam" id="PF04264">
    <property type="entry name" value="YceI"/>
    <property type="match status" value="1"/>
</dbReference>
<accession>A0A7W4IPM7</accession>
<evidence type="ECO:0000313" key="3">
    <source>
        <dbReference type="EMBL" id="MBB2166775.1"/>
    </source>
</evidence>
<gene>
    <name evidence="3" type="ORF">HLH36_00090</name>
</gene>
<comment type="caution">
    <text evidence="3">The sequence shown here is derived from an EMBL/GenBank/DDBJ whole genome shotgun (WGS) entry which is preliminary data.</text>
</comment>
<feature type="chain" id="PRO_5031171268" evidence="1">
    <location>
        <begin position="28"/>
        <end position="192"/>
    </location>
</feature>
<dbReference type="Gene3D" id="2.40.128.110">
    <property type="entry name" value="Lipid/polyisoprenoid-binding, YceI-like"/>
    <property type="match status" value="1"/>
</dbReference>
<protein>
    <submittedName>
        <fullName evidence="3">YceI family protein</fullName>
    </submittedName>
</protein>
<evidence type="ECO:0000256" key="1">
    <source>
        <dbReference type="SAM" id="SignalP"/>
    </source>
</evidence>
<dbReference type="PANTHER" id="PTHR34406">
    <property type="entry name" value="PROTEIN YCEI"/>
    <property type="match status" value="1"/>
</dbReference>
<proteinExistence type="predicted"/>
<dbReference type="InterPro" id="IPR036761">
    <property type="entry name" value="TTHA0802/YceI-like_sf"/>
</dbReference>
<dbReference type="Proteomes" id="UP000559860">
    <property type="component" value="Unassembled WGS sequence"/>
</dbReference>
<evidence type="ECO:0000259" key="2">
    <source>
        <dbReference type="SMART" id="SM00867"/>
    </source>
</evidence>
<feature type="signal peptide" evidence="1">
    <location>
        <begin position="1"/>
        <end position="27"/>
    </location>
</feature>
<evidence type="ECO:0000313" key="4">
    <source>
        <dbReference type="Proteomes" id="UP000559860"/>
    </source>
</evidence>
<name>A0A7W4IPM7_9PROT</name>
<dbReference type="InterPro" id="IPR007372">
    <property type="entry name" value="Lipid/polyisoprenoid-bd_YceI"/>
</dbReference>
<organism evidence="3 4">
    <name type="scientific">Gluconacetobacter aggeris</name>
    <dbReference type="NCBI Taxonomy" id="1286186"/>
    <lineage>
        <taxon>Bacteria</taxon>
        <taxon>Pseudomonadati</taxon>
        <taxon>Pseudomonadota</taxon>
        <taxon>Alphaproteobacteria</taxon>
        <taxon>Acetobacterales</taxon>
        <taxon>Acetobacteraceae</taxon>
        <taxon>Gluconacetobacter</taxon>
    </lineage>
</organism>